<feature type="region of interest" description="Disordered" evidence="2">
    <location>
        <begin position="1"/>
        <end position="21"/>
    </location>
</feature>
<dbReference type="Proteomes" id="UP000237846">
    <property type="component" value="Unassembled WGS sequence"/>
</dbReference>
<dbReference type="InterPro" id="IPR019405">
    <property type="entry name" value="Lactonase_7-beta_prop"/>
</dbReference>
<dbReference type="InterPro" id="IPR011048">
    <property type="entry name" value="Haem_d1_sf"/>
</dbReference>
<reference evidence="3 4" key="1">
    <citation type="submission" date="2018-03" db="EMBL/GenBank/DDBJ databases">
        <title>Genomic Encyclopedia of Archaeal and Bacterial Type Strains, Phase II (KMG-II): from individual species to whole genera.</title>
        <authorList>
            <person name="Goeker M."/>
        </authorList>
    </citation>
    <scope>NUCLEOTIDE SEQUENCE [LARGE SCALE GENOMIC DNA]</scope>
    <source>
        <strain evidence="3 4">DSM 45601</strain>
    </source>
</reference>
<evidence type="ECO:0000313" key="4">
    <source>
        <dbReference type="Proteomes" id="UP000237846"/>
    </source>
</evidence>
<evidence type="ECO:0000256" key="2">
    <source>
        <dbReference type="SAM" id="MobiDB-lite"/>
    </source>
</evidence>
<dbReference type="OrthoDB" id="9790815at2"/>
<comment type="caution">
    <text evidence="3">The sequence shown here is derived from an EMBL/GenBank/DDBJ whole genome shotgun (WGS) entry which is preliminary data.</text>
</comment>
<dbReference type="RefSeq" id="WP_106251554.1">
    <property type="nucleotide sequence ID" value="NZ_PVZC01000009.1"/>
</dbReference>
<comment type="similarity">
    <text evidence="1">Belongs to the cycloisomerase 2 family.</text>
</comment>
<name>A0A2T0PVA1_9ACTN</name>
<dbReference type="InterPro" id="IPR015943">
    <property type="entry name" value="WD40/YVTN_repeat-like_dom_sf"/>
</dbReference>
<dbReference type="AlphaFoldDB" id="A0A2T0PVA1"/>
<evidence type="ECO:0000256" key="1">
    <source>
        <dbReference type="ARBA" id="ARBA00005564"/>
    </source>
</evidence>
<proteinExistence type="inferred from homology"/>
<dbReference type="Gene3D" id="2.130.10.10">
    <property type="entry name" value="YVTN repeat-like/Quinoprotein amine dehydrogenase"/>
    <property type="match status" value="1"/>
</dbReference>
<dbReference type="PANTHER" id="PTHR30344">
    <property type="entry name" value="6-PHOSPHOGLUCONOLACTONASE-RELATED"/>
    <property type="match status" value="1"/>
</dbReference>
<dbReference type="GO" id="GO:0005829">
    <property type="term" value="C:cytosol"/>
    <property type="evidence" value="ECO:0007669"/>
    <property type="project" value="TreeGrafter"/>
</dbReference>
<evidence type="ECO:0000313" key="3">
    <source>
        <dbReference type="EMBL" id="PRX95466.1"/>
    </source>
</evidence>
<dbReference type="EMBL" id="PVZC01000009">
    <property type="protein sequence ID" value="PRX95466.1"/>
    <property type="molecule type" value="Genomic_DNA"/>
</dbReference>
<dbReference type="InterPro" id="IPR050282">
    <property type="entry name" value="Cycloisomerase_2"/>
</dbReference>
<sequence length="363" mass="36332">MDQRLSDSPAGGERTRVYVGGYTDGLPESGAGVWAFDQDPATGALSPAEPGSEAPAVRASNPSYLALNADGTVLYAVHEDAPGTVSGFAVSEGGLRAIGRAPTGGDGPCHLAVTEDGRHLLTANYDSGGFSLHPLDDDGAPGAPLQTVYGDGPRGPREDRQDGPHAHQVVVAAAGAGGPLLAVDLGTDSVYAFRLDPAAGRLEASAASRLAPGSGPRHLAAASSGLAYVLGELDSTVTTVRIDPATGALDPLGSVPASPAAVGTNHPAAIRLSPDERFCYVTNRGSDTVAVFAVEGSGLRFAAEVPCGGAWPRDIALVGGFAYVANQHSDQVAVFRCGADGSLAPTGAAAAVPRPACVLAAAV</sequence>
<dbReference type="PANTHER" id="PTHR30344:SF1">
    <property type="entry name" value="6-PHOSPHOGLUCONOLACTONASE"/>
    <property type="match status" value="1"/>
</dbReference>
<dbReference type="GO" id="GO:0016853">
    <property type="term" value="F:isomerase activity"/>
    <property type="evidence" value="ECO:0007669"/>
    <property type="project" value="UniProtKB-KW"/>
</dbReference>
<dbReference type="SUPFAM" id="SSF51004">
    <property type="entry name" value="C-terminal (heme d1) domain of cytochrome cd1-nitrite reductase"/>
    <property type="match status" value="1"/>
</dbReference>
<keyword evidence="4" id="KW-1185">Reference proteome</keyword>
<feature type="region of interest" description="Disordered" evidence="2">
    <location>
        <begin position="37"/>
        <end position="57"/>
    </location>
</feature>
<organism evidence="3 4">
    <name type="scientific">Allonocardiopsis opalescens</name>
    <dbReference type="NCBI Taxonomy" id="1144618"/>
    <lineage>
        <taxon>Bacteria</taxon>
        <taxon>Bacillati</taxon>
        <taxon>Actinomycetota</taxon>
        <taxon>Actinomycetes</taxon>
        <taxon>Streptosporangiales</taxon>
        <taxon>Allonocardiopsis</taxon>
    </lineage>
</organism>
<dbReference type="GO" id="GO:0017057">
    <property type="term" value="F:6-phosphogluconolactonase activity"/>
    <property type="evidence" value="ECO:0007669"/>
    <property type="project" value="TreeGrafter"/>
</dbReference>
<keyword evidence="3" id="KW-0413">Isomerase</keyword>
<accession>A0A2T0PVA1</accession>
<protein>
    <submittedName>
        <fullName evidence="3">6-phosphogluconolactonase (Cycloisomerase 2 family)</fullName>
    </submittedName>
</protein>
<gene>
    <name evidence="3" type="ORF">CLV72_10974</name>
</gene>
<dbReference type="Pfam" id="PF10282">
    <property type="entry name" value="Lactonase"/>
    <property type="match status" value="1"/>
</dbReference>